<keyword evidence="2" id="KW-1185">Reference proteome</keyword>
<dbReference type="RefSeq" id="WP_156472480.1">
    <property type="nucleotide sequence ID" value="NZ_JBHUMB010000006.1"/>
</dbReference>
<dbReference type="EMBL" id="JBHUMB010000006">
    <property type="protein sequence ID" value="MFD2743057.1"/>
    <property type="molecule type" value="Genomic_DNA"/>
</dbReference>
<evidence type="ECO:0000313" key="2">
    <source>
        <dbReference type="Proteomes" id="UP001597418"/>
    </source>
</evidence>
<sequence>MNLSFYIIAFCLATLPFYLQGQVRLEGIVYDKESKDRLGRVQIYNTRTHQRIFNNAKGEFRIDVEPTDTLVFLKDGFLSDTLAVPRKQILVHSMLRDFRYIETVKVNARRSPIEIYEESKREYHDAYKLADPGSLISVGPTGAGLSINAIYNLLSKEGRNARRFTAYMQQVYEDNVVDSIFTPDLVHNLLGLEGEQLQNFMIRYRPSYAFATRASHYQLTQYIKSKYNMFKILPDLRPLPVLPKVDFDVKQDN</sequence>
<gene>
    <name evidence="1" type="ORF">ACFSQ6_06565</name>
</gene>
<accession>A0ABW5UB56</accession>
<proteinExistence type="predicted"/>
<dbReference type="Proteomes" id="UP001597418">
    <property type="component" value="Unassembled WGS sequence"/>
</dbReference>
<reference evidence="2" key="1">
    <citation type="journal article" date="2019" name="Int. J. Syst. Evol. Microbiol.">
        <title>The Global Catalogue of Microorganisms (GCM) 10K type strain sequencing project: providing services to taxonomists for standard genome sequencing and annotation.</title>
        <authorList>
            <consortium name="The Broad Institute Genomics Platform"/>
            <consortium name="The Broad Institute Genome Sequencing Center for Infectious Disease"/>
            <person name="Wu L."/>
            <person name="Ma J."/>
        </authorList>
    </citation>
    <scope>NUCLEOTIDE SEQUENCE [LARGE SCALE GENOMIC DNA]</scope>
    <source>
        <strain evidence="2">KCTC 42247</strain>
    </source>
</reference>
<evidence type="ECO:0008006" key="3">
    <source>
        <dbReference type="Google" id="ProtNLM"/>
    </source>
</evidence>
<comment type="caution">
    <text evidence="1">The sequence shown here is derived from an EMBL/GenBank/DDBJ whole genome shotgun (WGS) entry which is preliminary data.</text>
</comment>
<evidence type="ECO:0000313" key="1">
    <source>
        <dbReference type="EMBL" id="MFD2743057.1"/>
    </source>
</evidence>
<name>A0ABW5UB56_9SPHI</name>
<organism evidence="1 2">
    <name type="scientific">Sphingobacterium populi</name>
    <dbReference type="NCBI Taxonomy" id="1812824"/>
    <lineage>
        <taxon>Bacteria</taxon>
        <taxon>Pseudomonadati</taxon>
        <taxon>Bacteroidota</taxon>
        <taxon>Sphingobacteriia</taxon>
        <taxon>Sphingobacteriales</taxon>
        <taxon>Sphingobacteriaceae</taxon>
        <taxon>Sphingobacterium</taxon>
    </lineage>
</organism>
<protein>
    <recommendedName>
        <fullName evidence="3">Carboxypeptidase-like regulatory domain-containing protein</fullName>
    </recommendedName>
</protein>